<dbReference type="GeneID" id="71989844"/>
<dbReference type="OMA" id="CASMRIR"/>
<proteinExistence type="predicted"/>
<name>A0A9Q8PCS5_PASFU</name>
<dbReference type="Proteomes" id="UP000756132">
    <property type="component" value="Chromosome 7"/>
</dbReference>
<accession>A0A9Q8PCS5</accession>
<evidence type="ECO:0008006" key="3">
    <source>
        <dbReference type="Google" id="ProtNLM"/>
    </source>
</evidence>
<reference evidence="1" key="1">
    <citation type="submission" date="2021-12" db="EMBL/GenBank/DDBJ databases">
        <authorList>
            <person name="Zaccaron A."/>
            <person name="Stergiopoulos I."/>
        </authorList>
    </citation>
    <scope>NUCLEOTIDE SEQUENCE</scope>
    <source>
        <strain evidence="1">Race5_Kim</strain>
    </source>
</reference>
<keyword evidence="2" id="KW-1185">Reference proteome</keyword>
<dbReference type="EMBL" id="CP090169">
    <property type="protein sequence ID" value="UJO20042.1"/>
    <property type="molecule type" value="Genomic_DNA"/>
</dbReference>
<protein>
    <recommendedName>
        <fullName evidence="3">F-box domain-containing protein</fullName>
    </recommendedName>
</protein>
<dbReference type="SUPFAM" id="SSF81383">
    <property type="entry name" value="F-box domain"/>
    <property type="match status" value="1"/>
</dbReference>
<organism evidence="1 2">
    <name type="scientific">Passalora fulva</name>
    <name type="common">Tomato leaf mold</name>
    <name type="synonym">Cladosporium fulvum</name>
    <dbReference type="NCBI Taxonomy" id="5499"/>
    <lineage>
        <taxon>Eukaryota</taxon>
        <taxon>Fungi</taxon>
        <taxon>Dikarya</taxon>
        <taxon>Ascomycota</taxon>
        <taxon>Pezizomycotina</taxon>
        <taxon>Dothideomycetes</taxon>
        <taxon>Dothideomycetidae</taxon>
        <taxon>Mycosphaerellales</taxon>
        <taxon>Mycosphaerellaceae</taxon>
        <taxon>Fulvia</taxon>
    </lineage>
</organism>
<dbReference type="KEGG" id="ffu:CLAFUR5_09966"/>
<gene>
    <name evidence="1" type="ORF">CLAFUR5_09966</name>
</gene>
<evidence type="ECO:0000313" key="1">
    <source>
        <dbReference type="EMBL" id="UJO20042.1"/>
    </source>
</evidence>
<dbReference type="AlphaFoldDB" id="A0A9Q8PCS5"/>
<sequence length="194" mass="21531">MAETNTDSACARVLGTVELLENILIYLPTTDVVRYRRVHSIWQAAINGSPPRRRHVFLDPSPITQIFTLKKTFVQVHPLLADAAKLHFGCDSISFEFDIDIVKLSTLPGLEWRTMLATSPPASETEILVSTYSDEALREIWVEITMPPRGGVTLGRLYDSLREHDSRPVSAETSEAVVAWARAWALKVAEGSGA</sequence>
<dbReference type="OrthoDB" id="3800738at2759"/>
<evidence type="ECO:0000313" key="2">
    <source>
        <dbReference type="Proteomes" id="UP000756132"/>
    </source>
</evidence>
<reference evidence="1" key="2">
    <citation type="journal article" date="2022" name="Microb. Genom.">
        <title>A chromosome-scale genome assembly of the tomato pathogen Cladosporium fulvum reveals a compartmentalized genome architecture and the presence of a dispensable chromosome.</title>
        <authorList>
            <person name="Zaccaron A.Z."/>
            <person name="Chen L.H."/>
            <person name="Samaras A."/>
            <person name="Stergiopoulos I."/>
        </authorList>
    </citation>
    <scope>NUCLEOTIDE SEQUENCE</scope>
    <source>
        <strain evidence="1">Race5_Kim</strain>
    </source>
</reference>
<dbReference type="InterPro" id="IPR036047">
    <property type="entry name" value="F-box-like_dom_sf"/>
</dbReference>
<dbReference type="RefSeq" id="XP_047764408.1">
    <property type="nucleotide sequence ID" value="XM_047909114.1"/>
</dbReference>